<proteinExistence type="predicted"/>
<feature type="region of interest" description="Disordered" evidence="1">
    <location>
        <begin position="117"/>
        <end position="170"/>
    </location>
</feature>
<evidence type="ECO:0000256" key="1">
    <source>
        <dbReference type="SAM" id="MobiDB-lite"/>
    </source>
</evidence>
<organism evidence="3 4">
    <name type="scientific">Ascodesmis nigricans</name>
    <dbReference type="NCBI Taxonomy" id="341454"/>
    <lineage>
        <taxon>Eukaryota</taxon>
        <taxon>Fungi</taxon>
        <taxon>Dikarya</taxon>
        <taxon>Ascomycota</taxon>
        <taxon>Pezizomycotina</taxon>
        <taxon>Pezizomycetes</taxon>
        <taxon>Pezizales</taxon>
        <taxon>Ascodesmidaceae</taxon>
        <taxon>Ascodesmis</taxon>
    </lineage>
</organism>
<dbReference type="InParanoid" id="A0A4S2N5L1"/>
<reference evidence="3 4" key="1">
    <citation type="submission" date="2019-04" db="EMBL/GenBank/DDBJ databases">
        <title>Comparative genomics and transcriptomics to analyze fruiting body development in filamentous ascomycetes.</title>
        <authorList>
            <consortium name="DOE Joint Genome Institute"/>
            <person name="Lutkenhaus R."/>
            <person name="Traeger S."/>
            <person name="Breuer J."/>
            <person name="Kuo A."/>
            <person name="Lipzen A."/>
            <person name="Pangilinan J."/>
            <person name="Dilworth D."/>
            <person name="Sandor L."/>
            <person name="Poggeler S."/>
            <person name="Barry K."/>
            <person name="Grigoriev I.V."/>
            <person name="Nowrousian M."/>
        </authorList>
    </citation>
    <scope>NUCLEOTIDE SEQUENCE [LARGE SCALE GENOMIC DNA]</scope>
    <source>
        <strain evidence="3 4">CBS 389.68</strain>
    </source>
</reference>
<keyword evidence="2" id="KW-0472">Membrane</keyword>
<keyword evidence="2" id="KW-0812">Transmembrane</keyword>
<name>A0A4S2N5L1_9PEZI</name>
<evidence type="ECO:0000313" key="4">
    <source>
        <dbReference type="Proteomes" id="UP000298138"/>
    </source>
</evidence>
<gene>
    <name evidence="3" type="ORF">EX30DRAFT_376035</name>
</gene>
<feature type="compositionally biased region" description="Low complexity" evidence="1">
    <location>
        <begin position="137"/>
        <end position="170"/>
    </location>
</feature>
<feature type="compositionally biased region" description="Polar residues" evidence="1">
    <location>
        <begin position="127"/>
        <end position="136"/>
    </location>
</feature>
<keyword evidence="4" id="KW-1185">Reference proteome</keyword>
<evidence type="ECO:0000313" key="3">
    <source>
        <dbReference type="EMBL" id="TGZ84568.1"/>
    </source>
</evidence>
<accession>A0A4S2N5L1</accession>
<keyword evidence="2" id="KW-1133">Transmembrane helix</keyword>
<protein>
    <submittedName>
        <fullName evidence="3">Uncharacterized protein</fullName>
    </submittedName>
</protein>
<dbReference type="Proteomes" id="UP000298138">
    <property type="component" value="Unassembled WGS sequence"/>
</dbReference>
<evidence type="ECO:0000256" key="2">
    <source>
        <dbReference type="SAM" id="Phobius"/>
    </source>
</evidence>
<feature type="transmembrane region" description="Helical" evidence="2">
    <location>
        <begin position="6"/>
        <end position="28"/>
    </location>
</feature>
<sequence>ILKWELNGVVYLCILYLVESWSIGVLFFPVSKVRQQNHGNNIDDTKSFLSNHYLGHIQHPPVPILFPANFIIQGPQQILERSHPLPSSFIKPLKSTNLSPSTHVFAFLLPRPPPAFPPTTPPSLPTVTSHHSNPPTLSINPHNPHLNPPSSSRSSSPLSQLSSSLPTSSPTTLPFNCFTGARLSRPHPQHFCINSWSRNLHALQPGWEQRAKMVAGPGHWWNGWELVVG</sequence>
<dbReference type="AlphaFoldDB" id="A0A4S2N5L1"/>
<feature type="non-terminal residue" evidence="3">
    <location>
        <position position="1"/>
    </location>
</feature>
<dbReference type="EMBL" id="ML220112">
    <property type="protein sequence ID" value="TGZ84568.1"/>
    <property type="molecule type" value="Genomic_DNA"/>
</dbReference>